<keyword evidence="2" id="KW-1185">Reference proteome</keyword>
<name>A0A9P7G3V4_9AGAR</name>
<organism evidence="1 2">
    <name type="scientific">Asterophora parasitica</name>
    <dbReference type="NCBI Taxonomy" id="117018"/>
    <lineage>
        <taxon>Eukaryota</taxon>
        <taxon>Fungi</taxon>
        <taxon>Dikarya</taxon>
        <taxon>Basidiomycota</taxon>
        <taxon>Agaricomycotina</taxon>
        <taxon>Agaricomycetes</taxon>
        <taxon>Agaricomycetidae</taxon>
        <taxon>Agaricales</taxon>
        <taxon>Tricholomatineae</taxon>
        <taxon>Lyophyllaceae</taxon>
        <taxon>Asterophora</taxon>
    </lineage>
</organism>
<accession>A0A9P7G3V4</accession>
<comment type="caution">
    <text evidence="1">The sequence shown here is derived from an EMBL/GenBank/DDBJ whole genome shotgun (WGS) entry which is preliminary data.</text>
</comment>
<reference evidence="1" key="2">
    <citation type="submission" date="2021-10" db="EMBL/GenBank/DDBJ databases">
        <title>Phylogenomics reveals ancestral predisposition of the termite-cultivated fungus Termitomyces towards a domesticated lifestyle.</title>
        <authorList>
            <person name="Auxier B."/>
            <person name="Grum-Grzhimaylo A."/>
            <person name="Cardenas M.E."/>
            <person name="Lodge J.D."/>
            <person name="Laessoe T."/>
            <person name="Pedersen O."/>
            <person name="Smith M.E."/>
            <person name="Kuyper T.W."/>
            <person name="Franco-Molano E.A."/>
            <person name="Baroni T.J."/>
            <person name="Aanen D.K."/>
        </authorList>
    </citation>
    <scope>NUCLEOTIDE SEQUENCE</scope>
    <source>
        <strain evidence="1">AP01</strain>
        <tissue evidence="1">Mycelium</tissue>
    </source>
</reference>
<dbReference type="Proteomes" id="UP000775547">
    <property type="component" value="Unassembled WGS sequence"/>
</dbReference>
<evidence type="ECO:0000313" key="2">
    <source>
        <dbReference type="Proteomes" id="UP000775547"/>
    </source>
</evidence>
<proteinExistence type="predicted"/>
<dbReference type="Gene3D" id="3.30.460.40">
    <property type="match status" value="1"/>
</dbReference>
<reference evidence="1" key="1">
    <citation type="submission" date="2020-07" db="EMBL/GenBank/DDBJ databases">
        <authorList>
            <person name="Nieuwenhuis M."/>
            <person name="Van De Peppel L.J.J."/>
        </authorList>
    </citation>
    <scope>NUCLEOTIDE SEQUENCE</scope>
    <source>
        <strain evidence="1">AP01</strain>
        <tissue evidence="1">Mycelium</tissue>
    </source>
</reference>
<gene>
    <name evidence="1" type="ORF">DXG03_001584</name>
</gene>
<dbReference type="OrthoDB" id="3259529at2759"/>
<evidence type="ECO:0000313" key="1">
    <source>
        <dbReference type="EMBL" id="KAG5643088.1"/>
    </source>
</evidence>
<protein>
    <submittedName>
        <fullName evidence="1">Uncharacterized protein</fullName>
    </submittedName>
</protein>
<dbReference type="EMBL" id="JABCKV010000135">
    <property type="protein sequence ID" value="KAG5643088.1"/>
    <property type="molecule type" value="Genomic_DNA"/>
</dbReference>
<sequence>MASFVEMSRLNKAAVGVHRLLNSRRLEHAFLGGYELALLGSTRGTRDIDVAVKKPFLSGFEKVKEAFVDHADFLVFDGNRTDCINAIHKPTGVHIFVMLEDLPKTLDRSTDASHHLPIYTPTHMFIRTIQSLGLRSKESHRQDLVLLHDKFSLDMAKVYRKVTPLQRDDALRNCLNNERAATILRGLNLRPESDR</sequence>
<dbReference type="AlphaFoldDB" id="A0A9P7G3V4"/>